<dbReference type="OrthoDB" id="5431013at2759"/>
<dbReference type="GeneID" id="59284594"/>
<feature type="region of interest" description="Disordered" evidence="1">
    <location>
        <begin position="135"/>
        <end position="159"/>
    </location>
</feature>
<reference evidence="2 3" key="1">
    <citation type="journal article" date="2020" name="Genomics">
        <title>Complete, high-quality genomes from long-read metagenomic sequencing of two wolf lichen thalli reveals enigmatic genome architecture.</title>
        <authorList>
            <person name="McKenzie S.K."/>
            <person name="Walston R.F."/>
            <person name="Allen J.L."/>
        </authorList>
    </citation>
    <scope>NUCLEOTIDE SEQUENCE [LARGE SCALE GENOMIC DNA]</scope>
    <source>
        <strain evidence="2">WasteWater2</strain>
    </source>
</reference>
<feature type="compositionally biased region" description="Polar residues" evidence="1">
    <location>
        <begin position="45"/>
        <end position="59"/>
    </location>
</feature>
<feature type="region of interest" description="Disordered" evidence="1">
    <location>
        <begin position="296"/>
        <end position="359"/>
    </location>
</feature>
<dbReference type="Proteomes" id="UP000578531">
    <property type="component" value="Unassembled WGS sequence"/>
</dbReference>
<evidence type="ECO:0000256" key="1">
    <source>
        <dbReference type="SAM" id="MobiDB-lite"/>
    </source>
</evidence>
<keyword evidence="3" id="KW-1185">Reference proteome</keyword>
<evidence type="ECO:0000313" key="2">
    <source>
        <dbReference type="EMBL" id="KAF6239051.1"/>
    </source>
</evidence>
<feature type="region of interest" description="Disordered" evidence="1">
    <location>
        <begin position="43"/>
        <end position="83"/>
    </location>
</feature>
<sequence>MLMLQVASLALSKRMADASMSITEHQDFVRAIVALELQRREERTTSFQQQKVLRSSSSDDTTKENADTTPAGEGTLNSDRNHQIPEPVVQAGEKRTAGVIKFRKLLSDVRAGFMSERVEGPGVARPRGLETQHVANIPPASSPDSKLPRTDDTSDVPEYYTMDSSHVSFSSDSDSGTQTNHNTELQSFLLKPIFEDLFDKIELRWSVENTNLRPLAIRQHLAENKKNDLPSVVEMLQHLHAYEQAMVDSETTKGSGGSVLSLERTKTDIQSRDMLFQAVPGLQFVVQRRARQPPRLFSTSQFEYRHPSSSTPTQRSKSVNFHKGAMSRRAHPPPAKAINIQNIGQQESRSSHGSIGHSR</sequence>
<evidence type="ECO:0000313" key="3">
    <source>
        <dbReference type="Proteomes" id="UP000578531"/>
    </source>
</evidence>
<dbReference type="RefSeq" id="XP_037168347.1">
    <property type="nucleotide sequence ID" value="XM_037304854.1"/>
</dbReference>
<gene>
    <name evidence="2" type="ORF">HO173_002923</name>
</gene>
<name>A0A8H6G1Y2_9LECA</name>
<comment type="caution">
    <text evidence="2">The sequence shown here is derived from an EMBL/GenBank/DDBJ whole genome shotgun (WGS) entry which is preliminary data.</text>
</comment>
<dbReference type="AlphaFoldDB" id="A0A8H6G1Y2"/>
<accession>A0A8H6G1Y2</accession>
<proteinExistence type="predicted"/>
<dbReference type="EMBL" id="JACCJC010000007">
    <property type="protein sequence ID" value="KAF6239051.1"/>
    <property type="molecule type" value="Genomic_DNA"/>
</dbReference>
<organism evidence="2 3">
    <name type="scientific">Letharia columbiana</name>
    <dbReference type="NCBI Taxonomy" id="112416"/>
    <lineage>
        <taxon>Eukaryota</taxon>
        <taxon>Fungi</taxon>
        <taxon>Dikarya</taxon>
        <taxon>Ascomycota</taxon>
        <taxon>Pezizomycotina</taxon>
        <taxon>Lecanoromycetes</taxon>
        <taxon>OSLEUM clade</taxon>
        <taxon>Lecanoromycetidae</taxon>
        <taxon>Lecanorales</taxon>
        <taxon>Lecanorineae</taxon>
        <taxon>Parmeliaceae</taxon>
        <taxon>Letharia</taxon>
    </lineage>
</organism>
<feature type="compositionally biased region" description="Polar residues" evidence="1">
    <location>
        <begin position="297"/>
        <end position="319"/>
    </location>
</feature>
<protein>
    <submittedName>
        <fullName evidence="2">Uncharacterized protein</fullName>
    </submittedName>
</protein>